<evidence type="ECO:0000256" key="12">
    <source>
        <dbReference type="ARBA" id="ARBA00023033"/>
    </source>
</evidence>
<evidence type="ECO:0000256" key="4">
    <source>
        <dbReference type="ARBA" id="ARBA00010617"/>
    </source>
</evidence>
<dbReference type="PRINTS" id="PR00385">
    <property type="entry name" value="P450"/>
</dbReference>
<evidence type="ECO:0000313" key="19">
    <source>
        <dbReference type="Proteomes" id="UP000653454"/>
    </source>
</evidence>
<comment type="cofactor">
    <cofactor evidence="1 15">
        <name>heme</name>
        <dbReference type="ChEBI" id="CHEBI:30413"/>
    </cofactor>
</comment>
<comment type="catalytic activity">
    <reaction evidence="14">
        <text>an organic molecule + reduced [NADPH--hemoprotein reductase] + O2 = an alcohol + oxidized [NADPH--hemoprotein reductase] + H2O + H(+)</text>
        <dbReference type="Rhea" id="RHEA:17149"/>
        <dbReference type="Rhea" id="RHEA-COMP:11964"/>
        <dbReference type="Rhea" id="RHEA-COMP:11965"/>
        <dbReference type="ChEBI" id="CHEBI:15377"/>
        <dbReference type="ChEBI" id="CHEBI:15378"/>
        <dbReference type="ChEBI" id="CHEBI:15379"/>
        <dbReference type="ChEBI" id="CHEBI:30879"/>
        <dbReference type="ChEBI" id="CHEBI:57618"/>
        <dbReference type="ChEBI" id="CHEBI:58210"/>
        <dbReference type="ChEBI" id="CHEBI:142491"/>
        <dbReference type="EC" id="1.14.14.1"/>
    </reaction>
</comment>
<reference evidence="18" key="1">
    <citation type="submission" date="2020-11" db="EMBL/GenBank/DDBJ databases">
        <authorList>
            <person name="Whiteford S."/>
        </authorList>
    </citation>
    <scope>NUCLEOTIDE SEQUENCE</scope>
</reference>
<dbReference type="AlphaFoldDB" id="A0A8S4DPW9"/>
<evidence type="ECO:0000256" key="1">
    <source>
        <dbReference type="ARBA" id="ARBA00001971"/>
    </source>
</evidence>
<dbReference type="PANTHER" id="PTHR24292">
    <property type="entry name" value="CYTOCHROME P450"/>
    <property type="match status" value="1"/>
</dbReference>
<keyword evidence="17" id="KW-1133">Transmembrane helix</keyword>
<keyword evidence="7 15" id="KW-0479">Metal-binding</keyword>
<dbReference type="PROSITE" id="PS00086">
    <property type="entry name" value="CYTOCHROME_P450"/>
    <property type="match status" value="1"/>
</dbReference>
<dbReference type="InterPro" id="IPR050476">
    <property type="entry name" value="Insect_CytP450_Detox"/>
</dbReference>
<dbReference type="EMBL" id="CAJHNJ030000007">
    <property type="protein sequence ID" value="CAG9102337.1"/>
    <property type="molecule type" value="Genomic_DNA"/>
</dbReference>
<proteinExistence type="inferred from homology"/>
<evidence type="ECO:0000256" key="5">
    <source>
        <dbReference type="ARBA" id="ARBA00012109"/>
    </source>
</evidence>
<evidence type="ECO:0000256" key="2">
    <source>
        <dbReference type="ARBA" id="ARBA00004174"/>
    </source>
</evidence>
<gene>
    <name evidence="18" type="ORF">PLXY2_LOCUS2669</name>
</gene>
<dbReference type="GO" id="GO:0005506">
    <property type="term" value="F:iron ion binding"/>
    <property type="evidence" value="ECO:0007669"/>
    <property type="project" value="InterPro"/>
</dbReference>
<keyword evidence="19" id="KW-1185">Reference proteome</keyword>
<evidence type="ECO:0000256" key="17">
    <source>
        <dbReference type="SAM" id="Phobius"/>
    </source>
</evidence>
<evidence type="ECO:0000256" key="3">
    <source>
        <dbReference type="ARBA" id="ARBA00004406"/>
    </source>
</evidence>
<dbReference type="InterPro" id="IPR017972">
    <property type="entry name" value="Cyt_P450_CS"/>
</dbReference>
<comment type="similarity">
    <text evidence="4 16">Belongs to the cytochrome P450 family.</text>
</comment>
<sequence length="518" mass="60290">MLSPSFCCFIIILLLIYYWFERKSNYWKRRHVKYLTPIPFVGNYSAYIFQKKTIGETVRNICQKMPEEPLIGAFYGTEPVLIVQDPEYIKLVTTTDFYYFNGREVSDHIHEEILTRNLFFTYGDNWNLFRKNLAPFFSLGNMKNMFPLIKEHSKSLEQLLESETRTGDLLDARHLMMRYTLDCICSCSLGMDPKALSSTDSDHPFIKVGHMIFLNTISRGIQTVFRAIWPSIFYALGFKIFPLHITNFFMAIVSKQIHEREGKQSQRHDLIDFVAALKKENYITGESIKKYKSSTNNEKIHMKVDDEIIVPQLISIFAAGFETSATTMTMVLFELAKHPDIQQRVLNEVDKYNNDNNGNIDFDCTKDLPYLDQCIQETLRLYPVLLAVTREVFEGYTFPNGVRVDRGLRVHIPVFHIHRNPKYFKDPDVFDPDRFSPEKKQMILPFTYMPFGKGPRFCIGSKFARMQMMAGLVAIFKKYRIELPGGVSGLVEFEPRSMSTQTKTGVHLKLISRHNKME</sequence>
<keyword evidence="17" id="KW-0812">Transmembrane</keyword>
<dbReference type="InterPro" id="IPR001128">
    <property type="entry name" value="Cyt_P450"/>
</dbReference>
<dbReference type="Gene3D" id="1.10.630.10">
    <property type="entry name" value="Cytochrome P450"/>
    <property type="match status" value="1"/>
</dbReference>
<dbReference type="PRINTS" id="PR00463">
    <property type="entry name" value="EP450I"/>
</dbReference>
<keyword evidence="6 15" id="KW-0349">Heme</keyword>
<dbReference type="InterPro" id="IPR036396">
    <property type="entry name" value="Cyt_P450_sf"/>
</dbReference>
<comment type="subcellular location">
    <subcellularLocation>
        <location evidence="3">Endoplasmic reticulum membrane</location>
        <topology evidence="3">Peripheral membrane protein</topology>
    </subcellularLocation>
    <subcellularLocation>
        <location evidence="2">Microsome membrane</location>
        <topology evidence="2">Peripheral membrane protein</topology>
    </subcellularLocation>
</comment>
<keyword evidence="13 17" id="KW-0472">Membrane</keyword>
<dbReference type="SUPFAM" id="SSF48264">
    <property type="entry name" value="Cytochrome P450"/>
    <property type="match status" value="1"/>
</dbReference>
<keyword evidence="11 15" id="KW-0408">Iron</keyword>
<keyword evidence="8" id="KW-0256">Endoplasmic reticulum</keyword>
<evidence type="ECO:0000313" key="18">
    <source>
        <dbReference type="EMBL" id="CAG9102337.1"/>
    </source>
</evidence>
<evidence type="ECO:0000256" key="13">
    <source>
        <dbReference type="ARBA" id="ARBA00023136"/>
    </source>
</evidence>
<protein>
    <recommendedName>
        <fullName evidence="5">unspecific monooxygenase</fullName>
        <ecNumber evidence="5">1.14.14.1</ecNumber>
    </recommendedName>
</protein>
<evidence type="ECO:0000256" key="9">
    <source>
        <dbReference type="ARBA" id="ARBA00022848"/>
    </source>
</evidence>
<dbReference type="FunFam" id="1.10.630.10:FF:000042">
    <property type="entry name" value="Cytochrome P450"/>
    <property type="match status" value="1"/>
</dbReference>
<dbReference type="Pfam" id="PF00067">
    <property type="entry name" value="p450"/>
    <property type="match status" value="1"/>
</dbReference>
<dbReference type="Proteomes" id="UP000653454">
    <property type="component" value="Unassembled WGS sequence"/>
</dbReference>
<evidence type="ECO:0000256" key="6">
    <source>
        <dbReference type="ARBA" id="ARBA00022617"/>
    </source>
</evidence>
<evidence type="ECO:0000256" key="16">
    <source>
        <dbReference type="RuleBase" id="RU000461"/>
    </source>
</evidence>
<dbReference type="CDD" id="cd11056">
    <property type="entry name" value="CYP6-like"/>
    <property type="match status" value="1"/>
</dbReference>
<dbReference type="EC" id="1.14.14.1" evidence="5"/>
<accession>A0A8S4DPW9</accession>
<organism evidence="18 19">
    <name type="scientific">Plutella xylostella</name>
    <name type="common">Diamondback moth</name>
    <name type="synonym">Plutella maculipennis</name>
    <dbReference type="NCBI Taxonomy" id="51655"/>
    <lineage>
        <taxon>Eukaryota</taxon>
        <taxon>Metazoa</taxon>
        <taxon>Ecdysozoa</taxon>
        <taxon>Arthropoda</taxon>
        <taxon>Hexapoda</taxon>
        <taxon>Insecta</taxon>
        <taxon>Pterygota</taxon>
        <taxon>Neoptera</taxon>
        <taxon>Endopterygota</taxon>
        <taxon>Lepidoptera</taxon>
        <taxon>Glossata</taxon>
        <taxon>Ditrysia</taxon>
        <taxon>Yponomeutoidea</taxon>
        <taxon>Plutellidae</taxon>
        <taxon>Plutella</taxon>
    </lineage>
</organism>
<feature type="transmembrane region" description="Helical" evidence="17">
    <location>
        <begin position="5"/>
        <end position="20"/>
    </location>
</feature>
<evidence type="ECO:0000256" key="14">
    <source>
        <dbReference type="ARBA" id="ARBA00047827"/>
    </source>
</evidence>
<dbReference type="GO" id="GO:0020037">
    <property type="term" value="F:heme binding"/>
    <property type="evidence" value="ECO:0007669"/>
    <property type="project" value="InterPro"/>
</dbReference>
<keyword evidence="9" id="KW-0492">Microsome</keyword>
<keyword evidence="10 16" id="KW-0560">Oxidoreductase</keyword>
<evidence type="ECO:0000256" key="8">
    <source>
        <dbReference type="ARBA" id="ARBA00022824"/>
    </source>
</evidence>
<dbReference type="PANTHER" id="PTHR24292:SF45">
    <property type="entry name" value="CYTOCHROME P450 6G1-RELATED"/>
    <property type="match status" value="1"/>
</dbReference>
<evidence type="ECO:0000256" key="10">
    <source>
        <dbReference type="ARBA" id="ARBA00023002"/>
    </source>
</evidence>
<dbReference type="GO" id="GO:0005789">
    <property type="term" value="C:endoplasmic reticulum membrane"/>
    <property type="evidence" value="ECO:0007669"/>
    <property type="project" value="UniProtKB-SubCell"/>
</dbReference>
<keyword evidence="12 16" id="KW-0503">Monooxygenase</keyword>
<evidence type="ECO:0000256" key="11">
    <source>
        <dbReference type="ARBA" id="ARBA00023004"/>
    </source>
</evidence>
<dbReference type="InterPro" id="IPR002401">
    <property type="entry name" value="Cyt_P450_E_grp-I"/>
</dbReference>
<evidence type="ECO:0000256" key="7">
    <source>
        <dbReference type="ARBA" id="ARBA00022723"/>
    </source>
</evidence>
<evidence type="ECO:0000256" key="15">
    <source>
        <dbReference type="PIRSR" id="PIRSR602401-1"/>
    </source>
</evidence>
<comment type="caution">
    <text evidence="18">The sequence shown here is derived from an EMBL/GenBank/DDBJ whole genome shotgun (WGS) entry which is preliminary data.</text>
</comment>
<dbReference type="GO" id="GO:0016712">
    <property type="term" value="F:oxidoreductase activity, acting on paired donors, with incorporation or reduction of molecular oxygen, reduced flavin or flavoprotein as one donor, and incorporation of one atom of oxygen"/>
    <property type="evidence" value="ECO:0007669"/>
    <property type="project" value="UniProtKB-EC"/>
</dbReference>
<name>A0A8S4DPW9_PLUXY</name>
<feature type="binding site" description="axial binding residue" evidence="15">
    <location>
        <position position="458"/>
    </location>
    <ligand>
        <name>heme</name>
        <dbReference type="ChEBI" id="CHEBI:30413"/>
    </ligand>
    <ligandPart>
        <name>Fe</name>
        <dbReference type="ChEBI" id="CHEBI:18248"/>
    </ligandPart>
</feature>